<comment type="caution">
    <text evidence="1">The sequence shown here is derived from an EMBL/GenBank/DDBJ whole genome shotgun (WGS) entry which is preliminary data.</text>
</comment>
<dbReference type="AlphaFoldDB" id="A0A6L5YPQ8"/>
<protein>
    <submittedName>
        <fullName evidence="1">Uncharacterized protein</fullName>
    </submittedName>
</protein>
<evidence type="ECO:0000313" key="1">
    <source>
        <dbReference type="EMBL" id="MST74380.1"/>
    </source>
</evidence>
<dbReference type="RefSeq" id="WP_154429343.1">
    <property type="nucleotide sequence ID" value="NZ_VUNI01000005.1"/>
</dbReference>
<organism evidence="1 2">
    <name type="scientific">Roseburia porci</name>
    <dbReference type="NCBI Taxonomy" id="2605790"/>
    <lineage>
        <taxon>Bacteria</taxon>
        <taxon>Bacillati</taxon>
        <taxon>Bacillota</taxon>
        <taxon>Clostridia</taxon>
        <taxon>Lachnospirales</taxon>
        <taxon>Lachnospiraceae</taxon>
        <taxon>Roseburia</taxon>
    </lineage>
</organism>
<accession>A0A6L5YPQ8</accession>
<dbReference type="Proteomes" id="UP000474024">
    <property type="component" value="Unassembled WGS sequence"/>
</dbReference>
<dbReference type="EMBL" id="VUNI01000005">
    <property type="protein sequence ID" value="MST74380.1"/>
    <property type="molecule type" value="Genomic_DNA"/>
</dbReference>
<keyword evidence="2" id="KW-1185">Reference proteome</keyword>
<gene>
    <name evidence="1" type="ORF">FYJ75_04930</name>
</gene>
<reference evidence="1 2" key="1">
    <citation type="submission" date="2019-08" db="EMBL/GenBank/DDBJ databases">
        <title>In-depth cultivation of the pig gut microbiome towards novel bacterial diversity and tailored functional studies.</title>
        <authorList>
            <person name="Wylensek D."/>
            <person name="Hitch T.C.A."/>
            <person name="Clavel T."/>
        </authorList>
    </citation>
    <scope>NUCLEOTIDE SEQUENCE [LARGE SCALE GENOMIC DNA]</scope>
    <source>
        <strain evidence="1 2">MUC/MUC-530-WT-4D</strain>
    </source>
</reference>
<name>A0A6L5YPQ8_9FIRM</name>
<proteinExistence type="predicted"/>
<evidence type="ECO:0000313" key="2">
    <source>
        <dbReference type="Proteomes" id="UP000474024"/>
    </source>
</evidence>
<sequence>MSDMDKLQEECTHNCMTCGAGCAEHEGEAKNVTLEKALNAISEIDSDDLLKALQSIAEDDK</sequence>